<reference evidence="1" key="2">
    <citation type="journal article" date="2015" name="Fish Shellfish Immunol.">
        <title>Early steps in the European eel (Anguilla anguilla)-Vibrio vulnificus interaction in the gills: Role of the RtxA13 toxin.</title>
        <authorList>
            <person name="Callol A."/>
            <person name="Pajuelo D."/>
            <person name="Ebbesson L."/>
            <person name="Teles M."/>
            <person name="MacKenzie S."/>
            <person name="Amaro C."/>
        </authorList>
    </citation>
    <scope>NUCLEOTIDE SEQUENCE</scope>
</reference>
<accession>A0A0E9V7J3</accession>
<name>A0A0E9V7J3_ANGAN</name>
<sequence length="18" mass="2207">MLAPLHFFGPEESHYFRQ</sequence>
<protein>
    <submittedName>
        <fullName evidence="1">Uncharacterized protein</fullName>
    </submittedName>
</protein>
<organism evidence="1">
    <name type="scientific">Anguilla anguilla</name>
    <name type="common">European freshwater eel</name>
    <name type="synonym">Muraena anguilla</name>
    <dbReference type="NCBI Taxonomy" id="7936"/>
    <lineage>
        <taxon>Eukaryota</taxon>
        <taxon>Metazoa</taxon>
        <taxon>Chordata</taxon>
        <taxon>Craniata</taxon>
        <taxon>Vertebrata</taxon>
        <taxon>Euteleostomi</taxon>
        <taxon>Actinopterygii</taxon>
        <taxon>Neopterygii</taxon>
        <taxon>Teleostei</taxon>
        <taxon>Anguilliformes</taxon>
        <taxon>Anguillidae</taxon>
        <taxon>Anguilla</taxon>
    </lineage>
</organism>
<proteinExistence type="predicted"/>
<reference evidence="1" key="1">
    <citation type="submission" date="2014-11" db="EMBL/GenBank/DDBJ databases">
        <authorList>
            <person name="Amaro Gonzalez C."/>
        </authorList>
    </citation>
    <scope>NUCLEOTIDE SEQUENCE</scope>
</reference>
<evidence type="ECO:0000313" key="1">
    <source>
        <dbReference type="EMBL" id="JAH74084.1"/>
    </source>
</evidence>
<dbReference type="AlphaFoldDB" id="A0A0E9V7J3"/>
<dbReference type="EMBL" id="GBXM01034493">
    <property type="protein sequence ID" value="JAH74084.1"/>
    <property type="molecule type" value="Transcribed_RNA"/>
</dbReference>